<comment type="caution">
    <text evidence="1">The sequence shown here is derived from an EMBL/GenBank/DDBJ whole genome shotgun (WGS) entry which is preliminary data.</text>
</comment>
<name>A0A538U3N8_UNCEI</name>
<evidence type="ECO:0000313" key="2">
    <source>
        <dbReference type="Proteomes" id="UP000319771"/>
    </source>
</evidence>
<organism evidence="1 2">
    <name type="scientific">Eiseniibacteriota bacterium</name>
    <dbReference type="NCBI Taxonomy" id="2212470"/>
    <lineage>
        <taxon>Bacteria</taxon>
        <taxon>Candidatus Eiseniibacteriota</taxon>
    </lineage>
</organism>
<dbReference type="InterPro" id="IPR010152">
    <property type="entry name" value="CRISPR-assoc_prot_Cas2_sub"/>
</dbReference>
<dbReference type="Proteomes" id="UP000319771">
    <property type="component" value="Unassembled WGS sequence"/>
</dbReference>
<dbReference type="NCBIfam" id="TIGR01873">
    <property type="entry name" value="cas_CT1978"/>
    <property type="match status" value="1"/>
</dbReference>
<protein>
    <submittedName>
        <fullName evidence="1">Type I-E CRISPR-associated endoribonuclease Cas2</fullName>
    </submittedName>
</protein>
<reference evidence="1 2" key="1">
    <citation type="journal article" date="2019" name="Nat. Microbiol.">
        <title>Mediterranean grassland soil C-N compound turnover is dependent on rainfall and depth, and is mediated by genomically divergent microorganisms.</title>
        <authorList>
            <person name="Diamond S."/>
            <person name="Andeer P.F."/>
            <person name="Li Z."/>
            <person name="Crits-Christoph A."/>
            <person name="Burstein D."/>
            <person name="Anantharaman K."/>
            <person name="Lane K.R."/>
            <person name="Thomas B.C."/>
            <person name="Pan C."/>
            <person name="Northen T.R."/>
            <person name="Banfield J.F."/>
        </authorList>
    </citation>
    <scope>NUCLEOTIDE SEQUENCE [LARGE SCALE GENOMIC DNA]</scope>
    <source>
        <strain evidence="1">WS_11</strain>
    </source>
</reference>
<proteinExistence type="predicted"/>
<dbReference type="AlphaFoldDB" id="A0A538U3N8"/>
<dbReference type="Pfam" id="PF09707">
    <property type="entry name" value="Cas_Cas2CT1978"/>
    <property type="match status" value="1"/>
</dbReference>
<accession>A0A538U3N8</accession>
<sequence length="106" mass="11875">MSMTVVVTRNAPDRYRGFLASCMLELAPGVYTSPHMNEAVRERVWAVCCEWAGVLPDDGGVLMTWRERQEPSGQAVRVLGWPKKEFVELDGMWLDRTDGGGSVKTE</sequence>
<gene>
    <name evidence="1" type="primary">cas2e</name>
    <name evidence="1" type="ORF">E6K81_12480</name>
</gene>
<dbReference type="EMBL" id="VBPB01000221">
    <property type="protein sequence ID" value="TMQ70502.1"/>
    <property type="molecule type" value="Genomic_DNA"/>
</dbReference>
<evidence type="ECO:0000313" key="1">
    <source>
        <dbReference type="EMBL" id="TMQ70502.1"/>
    </source>
</evidence>
<dbReference type="Gene3D" id="3.30.70.240">
    <property type="match status" value="1"/>
</dbReference>